<keyword evidence="3" id="KW-1185">Reference proteome</keyword>
<protein>
    <submittedName>
        <fullName evidence="2">Kinase-like protein</fullName>
    </submittedName>
</protein>
<reference evidence="2 3" key="1">
    <citation type="submission" date="2018-06" db="EMBL/GenBank/DDBJ databases">
        <title>A transcriptomic atlas of mushroom development highlights an independent origin of complex multicellularity.</title>
        <authorList>
            <consortium name="DOE Joint Genome Institute"/>
            <person name="Krizsan K."/>
            <person name="Almasi E."/>
            <person name="Merenyi Z."/>
            <person name="Sahu N."/>
            <person name="Viragh M."/>
            <person name="Koszo T."/>
            <person name="Mondo S."/>
            <person name="Kiss B."/>
            <person name="Balint B."/>
            <person name="Kues U."/>
            <person name="Barry K."/>
            <person name="Hegedus J.C."/>
            <person name="Henrissat B."/>
            <person name="Johnson J."/>
            <person name="Lipzen A."/>
            <person name="Ohm R."/>
            <person name="Nagy I."/>
            <person name="Pangilinan J."/>
            <person name="Yan J."/>
            <person name="Xiong Y."/>
            <person name="Grigoriev I.V."/>
            <person name="Hibbett D.S."/>
            <person name="Nagy L.G."/>
        </authorList>
    </citation>
    <scope>NUCLEOTIDE SEQUENCE [LARGE SCALE GENOMIC DNA]</scope>
    <source>
        <strain evidence="2 3">SZMC22713</strain>
    </source>
</reference>
<dbReference type="InterPro" id="IPR008266">
    <property type="entry name" value="Tyr_kinase_AS"/>
</dbReference>
<dbReference type="PROSITE" id="PS50011">
    <property type="entry name" value="PROTEIN_KINASE_DOM"/>
    <property type="match status" value="1"/>
</dbReference>
<dbReference type="PROSITE" id="PS00109">
    <property type="entry name" value="PROTEIN_KINASE_TYR"/>
    <property type="match status" value="1"/>
</dbReference>
<dbReference type="AlphaFoldDB" id="A0A4Y7Q7X5"/>
<keyword evidence="2" id="KW-0808">Transferase</keyword>
<dbReference type="GO" id="GO:0004674">
    <property type="term" value="F:protein serine/threonine kinase activity"/>
    <property type="evidence" value="ECO:0007669"/>
    <property type="project" value="TreeGrafter"/>
</dbReference>
<dbReference type="InterPro" id="IPR011009">
    <property type="entry name" value="Kinase-like_dom_sf"/>
</dbReference>
<gene>
    <name evidence="2" type="ORF">BD410DRAFT_721104</name>
</gene>
<dbReference type="VEuPathDB" id="FungiDB:BD410DRAFT_721104"/>
<keyword evidence="2" id="KW-0418">Kinase</keyword>
<dbReference type="EMBL" id="ML170170">
    <property type="protein sequence ID" value="TDL23535.1"/>
    <property type="molecule type" value="Genomic_DNA"/>
</dbReference>
<evidence type="ECO:0000313" key="3">
    <source>
        <dbReference type="Proteomes" id="UP000294933"/>
    </source>
</evidence>
<evidence type="ECO:0000259" key="1">
    <source>
        <dbReference type="PROSITE" id="PS50011"/>
    </source>
</evidence>
<dbReference type="Pfam" id="PF07714">
    <property type="entry name" value="PK_Tyr_Ser-Thr"/>
    <property type="match status" value="1"/>
</dbReference>
<evidence type="ECO:0000313" key="2">
    <source>
        <dbReference type="EMBL" id="TDL23535.1"/>
    </source>
</evidence>
<accession>A0A4Y7Q7X5</accession>
<dbReference type="InterPro" id="IPR051681">
    <property type="entry name" value="Ser/Thr_Kinases-Pseudokinases"/>
</dbReference>
<dbReference type="STRING" id="50990.A0A4Y7Q7X5"/>
<dbReference type="SUPFAM" id="SSF56112">
    <property type="entry name" value="Protein kinase-like (PK-like)"/>
    <property type="match status" value="1"/>
</dbReference>
<sequence length="352" mass="40697">MWRIQFERFLKKIVRTRDILPHYLFIHGVQKVGKNAIRGGGFADVWRGELEGNPVALKVLRIFGPEMECAKVFKEFSKEAMIWRQFDHTNILPFHGCCGDIFAPLYAFISPWMENGDMVSFLKQNPHTDRLTMIRGVASGLCYLHNLQPQVVHGDLRGSNVLIDKYKLPRIADFGLARVADSQAVSLETISYNGGGSLRWQAPELLLSSKEVTESVNTTERSDVYAFGCLCLEVFTDRPPFWGLSEYAVIATLLLHNERPSRPPAPAAERGLDDEMWDLMNQCWETSRSERPRMKAVYERILPYTRWEEGRDDREPFTSNFMLDRRRMFNIPEEWFEPEIQRHRLGIKPLGA</sequence>
<organism evidence="2 3">
    <name type="scientific">Rickenella mellea</name>
    <dbReference type="NCBI Taxonomy" id="50990"/>
    <lineage>
        <taxon>Eukaryota</taxon>
        <taxon>Fungi</taxon>
        <taxon>Dikarya</taxon>
        <taxon>Basidiomycota</taxon>
        <taxon>Agaricomycotina</taxon>
        <taxon>Agaricomycetes</taxon>
        <taxon>Hymenochaetales</taxon>
        <taxon>Rickenellaceae</taxon>
        <taxon>Rickenella</taxon>
    </lineage>
</organism>
<name>A0A4Y7Q7X5_9AGAM</name>
<dbReference type="Gene3D" id="1.10.510.10">
    <property type="entry name" value="Transferase(Phosphotransferase) domain 1"/>
    <property type="match status" value="1"/>
</dbReference>
<dbReference type="PANTHER" id="PTHR44329">
    <property type="entry name" value="SERINE/THREONINE-PROTEIN KINASE TNNI3K-RELATED"/>
    <property type="match status" value="1"/>
</dbReference>
<dbReference type="InterPro" id="IPR001245">
    <property type="entry name" value="Ser-Thr/Tyr_kinase_cat_dom"/>
</dbReference>
<dbReference type="InterPro" id="IPR000719">
    <property type="entry name" value="Prot_kinase_dom"/>
</dbReference>
<dbReference type="OrthoDB" id="3248549at2759"/>
<dbReference type="GO" id="GO:0005524">
    <property type="term" value="F:ATP binding"/>
    <property type="evidence" value="ECO:0007669"/>
    <property type="project" value="InterPro"/>
</dbReference>
<proteinExistence type="predicted"/>
<dbReference type="Proteomes" id="UP000294933">
    <property type="component" value="Unassembled WGS sequence"/>
</dbReference>
<feature type="domain" description="Protein kinase" evidence="1">
    <location>
        <begin position="31"/>
        <end position="305"/>
    </location>
</feature>